<dbReference type="AlphaFoldDB" id="A0A3P3ZL69"/>
<reference evidence="1" key="1">
    <citation type="submission" date="2018-10" db="EMBL/GenBank/DDBJ databases">
        <authorList>
            <person name="Plewniak F."/>
        </authorList>
    </citation>
    <scope>NUCLEOTIDE SEQUENCE</scope>
</reference>
<accession>A0A3P3ZL69</accession>
<organism evidence="1">
    <name type="scientific">mine drainage metagenome</name>
    <dbReference type="NCBI Taxonomy" id="410659"/>
    <lineage>
        <taxon>unclassified sequences</taxon>
        <taxon>metagenomes</taxon>
        <taxon>ecological metagenomes</taxon>
    </lineage>
</organism>
<evidence type="ECO:0000313" key="1">
    <source>
        <dbReference type="EMBL" id="VAY86463.1"/>
    </source>
</evidence>
<sequence length="76" mass="8817">MHTDKIISIVVQLQDRLEFNKAYDTWRETLGDTNYSYPAQSAGQLRNGRIEGVTYSAVPKPFLDFLDSKVFRYEVL</sequence>
<name>A0A3P3ZL69_9ZZZZ</name>
<protein>
    <submittedName>
        <fullName evidence="1">Uncharacterized protein</fullName>
    </submittedName>
</protein>
<proteinExistence type="predicted"/>
<dbReference type="EMBL" id="UOYP01000007">
    <property type="protein sequence ID" value="VAY86463.1"/>
    <property type="molecule type" value="Genomic_DNA"/>
</dbReference>
<gene>
    <name evidence="1" type="ORF">CARN8_1040005</name>
</gene>